<dbReference type="KEGG" id="cpro:CPRO_11040"/>
<dbReference type="KEGG" id="cpro:CPRO_27810"/>
<keyword evidence="4" id="KW-1185">Reference proteome</keyword>
<evidence type="ECO:0000313" key="1">
    <source>
        <dbReference type="EMBL" id="AMJ40699.1"/>
    </source>
</evidence>
<dbReference type="Proteomes" id="UP000184204">
    <property type="component" value="Unassembled WGS sequence"/>
</dbReference>
<gene>
    <name evidence="1" type="ORF">CPRO_11040</name>
    <name evidence="2" type="ORF">CPRO_27810</name>
    <name evidence="3" type="ORF">SAMN02745151_02997</name>
</gene>
<reference evidence="4" key="2">
    <citation type="submission" date="2016-01" db="EMBL/GenBank/DDBJ databases">
        <authorList>
            <person name="Poehlein A."/>
            <person name="Schlien K."/>
            <person name="Gottschalk G."/>
            <person name="Buckel W."/>
            <person name="Daniel R."/>
        </authorList>
    </citation>
    <scope>NUCLEOTIDE SEQUENCE [LARGE SCALE GENOMIC DNA]</scope>
    <source>
        <strain evidence="4">X2</strain>
    </source>
</reference>
<evidence type="ECO:0000313" key="5">
    <source>
        <dbReference type="Proteomes" id="UP000184204"/>
    </source>
</evidence>
<reference evidence="5" key="4">
    <citation type="submission" date="2016-11" db="EMBL/GenBank/DDBJ databases">
        <authorList>
            <person name="Jaros S."/>
            <person name="Januszkiewicz K."/>
            <person name="Wedrychowicz H."/>
        </authorList>
    </citation>
    <scope>NUCLEOTIDE SEQUENCE [LARGE SCALE GENOMIC DNA]</scope>
    <source>
        <strain evidence="5">DSM 1682</strain>
    </source>
</reference>
<evidence type="ECO:0000313" key="2">
    <source>
        <dbReference type="EMBL" id="AMJ42327.1"/>
    </source>
</evidence>
<accession>A0A0X1U6Y7</accession>
<dbReference type="EMBL" id="CP014223">
    <property type="protein sequence ID" value="AMJ42327.1"/>
    <property type="molecule type" value="Genomic_DNA"/>
</dbReference>
<dbReference type="AlphaFoldDB" id="A0A0X1U6Y7"/>
<sequence>MLDLQKASTELYEVKWLDGSILKLQKPTRAMELSFFDMQNKEMDEKTAQTLLYNLLFRIFNRREPVTIEKKGFFHKLTKKKELLEITESEIEKIPYDILFEVLKEYFDYYYKNLKMGE</sequence>
<reference evidence="1 4" key="1">
    <citation type="journal article" date="2016" name="Genome Announc.">
        <title>Complete Genome Sequence of the Amino Acid-Fermenting Clostridium propionicum X2 (DSM 1682).</title>
        <authorList>
            <person name="Poehlein A."/>
            <person name="Schlien K."/>
            <person name="Chowdhury N.P."/>
            <person name="Gottschalk G."/>
            <person name="Buckel W."/>
            <person name="Daniel R."/>
        </authorList>
    </citation>
    <scope>NUCLEOTIDE SEQUENCE [LARGE SCALE GENOMIC DNA]</scope>
    <source>
        <strain evidence="1 4">X2</strain>
    </source>
</reference>
<protein>
    <submittedName>
        <fullName evidence="3">Uncharacterized protein</fullName>
    </submittedName>
</protein>
<reference evidence="3" key="3">
    <citation type="submission" date="2016-11" db="EMBL/GenBank/DDBJ databases">
        <authorList>
            <person name="Varghese N."/>
            <person name="Submissions S."/>
        </authorList>
    </citation>
    <scope>NUCLEOTIDE SEQUENCE</scope>
    <source>
        <strain evidence="3">DSM 1682</strain>
    </source>
</reference>
<organism evidence="3 5">
    <name type="scientific">Anaerotignum propionicum DSM 1682</name>
    <dbReference type="NCBI Taxonomy" id="991789"/>
    <lineage>
        <taxon>Bacteria</taxon>
        <taxon>Bacillati</taxon>
        <taxon>Bacillota</taxon>
        <taxon>Clostridia</taxon>
        <taxon>Lachnospirales</taxon>
        <taxon>Anaerotignaceae</taxon>
        <taxon>Anaerotignum</taxon>
    </lineage>
</organism>
<dbReference type="RefSeq" id="WP_066048766.1">
    <property type="nucleotide sequence ID" value="NZ_CP014223.1"/>
</dbReference>
<evidence type="ECO:0000313" key="3">
    <source>
        <dbReference type="EMBL" id="SHF16680.1"/>
    </source>
</evidence>
<dbReference type="Proteomes" id="UP000068026">
    <property type="component" value="Chromosome"/>
</dbReference>
<dbReference type="OrthoDB" id="9949145at2"/>
<name>A0A0X1U6Y7_ANAPI</name>
<dbReference type="EMBL" id="CP014223">
    <property type="protein sequence ID" value="AMJ40699.1"/>
    <property type="molecule type" value="Genomic_DNA"/>
</dbReference>
<proteinExistence type="predicted"/>
<evidence type="ECO:0000313" key="4">
    <source>
        <dbReference type="Proteomes" id="UP000068026"/>
    </source>
</evidence>
<dbReference type="EMBL" id="FQUA01000026">
    <property type="protein sequence ID" value="SHF16680.1"/>
    <property type="molecule type" value="Genomic_DNA"/>
</dbReference>